<dbReference type="AlphaFoldDB" id="A0A418WFR4"/>
<evidence type="ECO:0000256" key="1">
    <source>
        <dbReference type="SAM" id="SignalP"/>
    </source>
</evidence>
<dbReference type="RefSeq" id="WP_119779810.1">
    <property type="nucleotide sequence ID" value="NZ_QYUK01000011.1"/>
</dbReference>
<keyword evidence="1" id="KW-0732">Signal</keyword>
<proteinExistence type="predicted"/>
<dbReference type="Pfam" id="PF07044">
    <property type="entry name" value="DUF1329"/>
    <property type="match status" value="1"/>
</dbReference>
<sequence>MNIKKIAAGVVAVAGMLTASPGAMANPEDGVAAWKAFVAASGPGRGRDKFVEALGSPEALAIAKRWSALRGYDAPGLLATANLPPELKPGTVINASNVDAAWLKPYIVPGLAARFKDTGWFGWKEAVIVPTASYYMPKGTLEQTEEAKAKGIVFNATPDGNLLTPDGKYALSTQGALPFVNPKNGLEATWSFVAHGISNDNLNFHPITMDVCNSSNKLERTYKAELWWQKMHGRKDVAPFGDINGMDGVVEGGAVYFTDPRDVRGLSGVRKRFADAKKEDDFKVYVPTLKRTRILSATDGQDPLAAGLELIWDDWRAYWVKTDLNKFDYQIVGEGWTLGFPHVGHFYEAAARSNPCAVDTVELELRPVWIVEITDKTGKYIYSKRRIYLDKETYYPAANEFYDARGNLMRLWWDSRDWVPQTGLAQWKQVPVWNVVSNRLTWLTMDARWKDLDTNPTPSLFDIDQLRDFK</sequence>
<dbReference type="EMBL" id="QYUK01000011">
    <property type="protein sequence ID" value="RJF88865.1"/>
    <property type="molecule type" value="Genomic_DNA"/>
</dbReference>
<comment type="caution">
    <text evidence="2">The sequence shown here is derived from an EMBL/GenBank/DDBJ whole genome shotgun (WGS) entry which is preliminary data.</text>
</comment>
<evidence type="ECO:0000313" key="2">
    <source>
        <dbReference type="EMBL" id="RJF88865.1"/>
    </source>
</evidence>
<dbReference type="Gene3D" id="2.50.20.10">
    <property type="entry name" value="Lipoprotein localisation LolA/LolB/LppX"/>
    <property type="match status" value="1"/>
</dbReference>
<organism evidence="2 3">
    <name type="scientific">Oleomonas cavernae</name>
    <dbReference type="NCBI Taxonomy" id="2320859"/>
    <lineage>
        <taxon>Bacteria</taxon>
        <taxon>Pseudomonadati</taxon>
        <taxon>Pseudomonadota</taxon>
        <taxon>Alphaproteobacteria</taxon>
        <taxon>Acetobacterales</taxon>
        <taxon>Acetobacteraceae</taxon>
        <taxon>Oleomonas</taxon>
    </lineage>
</organism>
<gene>
    <name evidence="2" type="ORF">D3874_19345</name>
</gene>
<dbReference type="Proteomes" id="UP000284605">
    <property type="component" value="Unassembled WGS sequence"/>
</dbReference>
<feature type="chain" id="PRO_5019179567" evidence="1">
    <location>
        <begin position="26"/>
        <end position="470"/>
    </location>
</feature>
<accession>A0A418WFR4</accession>
<reference evidence="2 3" key="1">
    <citation type="submission" date="2018-09" db="EMBL/GenBank/DDBJ databases">
        <authorList>
            <person name="Zhu H."/>
        </authorList>
    </citation>
    <scope>NUCLEOTIDE SEQUENCE [LARGE SCALE GENOMIC DNA]</scope>
    <source>
        <strain evidence="2 3">K1W22B-8</strain>
    </source>
</reference>
<evidence type="ECO:0000313" key="3">
    <source>
        <dbReference type="Proteomes" id="UP000284605"/>
    </source>
</evidence>
<protein>
    <submittedName>
        <fullName evidence="2">DUF1329 domain-containing protein</fullName>
    </submittedName>
</protein>
<dbReference type="CDD" id="cd16329">
    <property type="entry name" value="LolA_like"/>
    <property type="match status" value="1"/>
</dbReference>
<feature type="signal peptide" evidence="1">
    <location>
        <begin position="1"/>
        <end position="25"/>
    </location>
</feature>
<dbReference type="InterPro" id="IPR010752">
    <property type="entry name" value="DUF1329"/>
</dbReference>
<keyword evidence="3" id="KW-1185">Reference proteome</keyword>
<dbReference type="OrthoDB" id="7614457at2"/>
<name>A0A418WFR4_9PROT</name>